<evidence type="ECO:0000259" key="5">
    <source>
        <dbReference type="Pfam" id="PF18368"/>
    </source>
</evidence>
<evidence type="ECO:0000256" key="3">
    <source>
        <dbReference type="ARBA" id="ARBA00023295"/>
    </source>
</evidence>
<evidence type="ECO:0000313" key="8">
    <source>
        <dbReference type="Proteomes" id="UP000676409"/>
    </source>
</evidence>
<keyword evidence="3" id="KW-0326">Glycosidase</keyword>
<dbReference type="Gene3D" id="2.60.120.260">
    <property type="entry name" value="Galactose-binding domain-like"/>
    <property type="match status" value="1"/>
</dbReference>
<evidence type="ECO:0000256" key="1">
    <source>
        <dbReference type="ARBA" id="ARBA00007401"/>
    </source>
</evidence>
<dbReference type="InterPro" id="IPR017853">
    <property type="entry name" value="GH"/>
</dbReference>
<dbReference type="InterPro" id="IPR041351">
    <property type="entry name" value="Ig_GlcNase"/>
</dbReference>
<reference evidence="7" key="1">
    <citation type="submission" date="2021-04" db="EMBL/GenBank/DDBJ databases">
        <title>The complete genome sequence of Caulobacter sp. S6.</title>
        <authorList>
            <person name="Tang Y."/>
            <person name="Ouyang W."/>
            <person name="Liu Q."/>
            <person name="Huang B."/>
            <person name="Guo Z."/>
            <person name="Lei P."/>
        </authorList>
    </citation>
    <scope>NUCLEOTIDE SEQUENCE</scope>
    <source>
        <strain evidence="7">S6</strain>
    </source>
</reference>
<evidence type="ECO:0000259" key="4">
    <source>
        <dbReference type="Pfam" id="PF00703"/>
    </source>
</evidence>
<feature type="domain" description="Beta-mannosidase-like galactose-binding" evidence="6">
    <location>
        <begin position="289"/>
        <end position="452"/>
    </location>
</feature>
<dbReference type="Pfam" id="PF13385">
    <property type="entry name" value="Laminin_G_3"/>
    <property type="match status" value="1"/>
</dbReference>
<comment type="similarity">
    <text evidence="1">Belongs to the glycosyl hydrolase 2 family.</text>
</comment>
<organism evidence="7 8">
    <name type="scientific">Phenylobacterium montanum</name>
    <dbReference type="NCBI Taxonomy" id="2823693"/>
    <lineage>
        <taxon>Bacteria</taxon>
        <taxon>Pseudomonadati</taxon>
        <taxon>Pseudomonadota</taxon>
        <taxon>Alphaproteobacteria</taxon>
        <taxon>Caulobacterales</taxon>
        <taxon>Caulobacteraceae</taxon>
        <taxon>Phenylobacterium</taxon>
    </lineage>
</organism>
<keyword evidence="2" id="KW-0378">Hydrolase</keyword>
<accession>A0A975G0L1</accession>
<dbReference type="Pfam" id="PF00703">
    <property type="entry name" value="Glyco_hydro_2"/>
    <property type="match status" value="1"/>
</dbReference>
<feature type="domain" description="Exo-beta-D-glucosaminidase Ig-fold" evidence="5">
    <location>
        <begin position="1035"/>
        <end position="1140"/>
    </location>
</feature>
<dbReference type="Gene3D" id="2.60.120.200">
    <property type="match status" value="1"/>
</dbReference>
<dbReference type="InterPro" id="IPR013320">
    <property type="entry name" value="ConA-like_dom_sf"/>
</dbReference>
<sequence>MIHPFRMCATAGIALAVGFGVTRAEVARPGALGPYDVTLLQGGVGMTRELPEAASLYAAGAAWSMSGWVRVDAPQAGEVVVAGLGDPATPACDCLLLRDGRLAFTLAGGARLESSEALQAGAWRFVAVTFDGTTARLFLDGAEVARAPARTEAVKALFSLGPVLGASPEVRHFGGSLAGFRLDPRALPAGAVKAAATAAPRFDLISFDTVGAHWPVQVTAWIGLQKPQDPWTLPEAKTAAEAPAAKPLGVRVALQPNGAGVWSLGDWRLSAAPRVTGSSAALSTVGFDDHAWLAATVPGTVLTTLIDRGVYPDPDHGLNNMAIPESLARQAYWYRTEFTPSPATADRRLTLTFQGINYAAEVWLNGQRLGDVKGAFIRGVFDVTGKLKPGQANALAVRVSPPPHPGIPSEESIAYGPGENGGSMAIDGPTFFATEGWDWIPGIRDRDTGLWQGVELSASGPVRVLDPDVITHLPLPRTDEADLVILAPIDNADPTPRAVTVEAAFDGVVVRKAVTAGPGRSEVRFDPAEFPALRVAHPRLWWPNGYGDPALHDLTVTVRDGQGASDARTIRFGMRELTYELSLFDHAGRLRRVEVDPTGGFLRGERLVDTRHEAISQTPNGWAQSLTAAGEASPAVKDLPPSPLAPYLVLKVNGTAIAARGGSWGMDDSRKRVSRERLEPYFRLHRDAHLNIIRNWMGQDTEESFYDLADQYGMLVLNDFWESTQNFQLEAQDPALFLANARDVILRDRHHPSIAVWFGRNEGVPQPIINEGLGDLVASLDGTRLYTGSSNRVNLQDSGPYAWRPPEQYFTSLSKGFAVEVGTPSLATLEAVKAMVPEADRWPISDTLAYHDWHFGGNGDVKSFMDAISREFGAPTSLEDFERKAQMLNYVDYRAIFEGFSAHLWSQNSGRLLWMTHPAWPSNHWQIYSADYDTQASYYGAMKAAEPLHAQMNLPDYALAVTNTTREPVNGLVLTSRVLGLDGKVLATRQDRLDAAANQVTTLAPLDLARLFAKARVLLVSLELRDAKGVIRSRNLYWQGRDEASLQALNGLAPQALSMTVSAGADGDEAVLHARLKNQGVIPALAAKLTLVDERGQRILPTYYSDNYVSLMPGEARDVEIRYPKSHSGAPRIELRGWNVRPAIASP</sequence>
<dbReference type="KEGG" id="caul:KCG34_03245"/>
<dbReference type="InterPro" id="IPR008979">
    <property type="entry name" value="Galactose-bd-like_sf"/>
</dbReference>
<dbReference type="RefSeq" id="WP_211938968.1">
    <property type="nucleotide sequence ID" value="NZ_CP073078.1"/>
</dbReference>
<dbReference type="InterPro" id="IPR013783">
    <property type="entry name" value="Ig-like_fold"/>
</dbReference>
<name>A0A975G0L1_9CAUL</name>
<dbReference type="InterPro" id="IPR054593">
    <property type="entry name" value="Beta-mannosidase-like_N2"/>
</dbReference>
<dbReference type="EMBL" id="CP073078">
    <property type="protein sequence ID" value="QUD88918.1"/>
    <property type="molecule type" value="Genomic_DNA"/>
</dbReference>
<evidence type="ECO:0000313" key="7">
    <source>
        <dbReference type="EMBL" id="QUD88918.1"/>
    </source>
</evidence>
<evidence type="ECO:0000259" key="6">
    <source>
        <dbReference type="Pfam" id="PF22666"/>
    </source>
</evidence>
<dbReference type="SUPFAM" id="SSF51445">
    <property type="entry name" value="(Trans)glycosidases"/>
    <property type="match status" value="1"/>
</dbReference>
<dbReference type="SUPFAM" id="SSF49785">
    <property type="entry name" value="Galactose-binding domain-like"/>
    <property type="match status" value="1"/>
</dbReference>
<evidence type="ECO:0000256" key="2">
    <source>
        <dbReference type="ARBA" id="ARBA00022801"/>
    </source>
</evidence>
<dbReference type="PANTHER" id="PTHR43536">
    <property type="entry name" value="MANNOSYLGLYCOPROTEIN ENDO-BETA-MANNOSIDASE"/>
    <property type="match status" value="1"/>
</dbReference>
<dbReference type="Gene3D" id="2.60.40.10">
    <property type="entry name" value="Immunoglobulins"/>
    <property type="match status" value="3"/>
</dbReference>
<gene>
    <name evidence="7" type="ORF">KCG34_03245</name>
</gene>
<feature type="domain" description="Glycoside hydrolase family 2 immunoglobulin-like beta-sandwich" evidence="4">
    <location>
        <begin position="465"/>
        <end position="575"/>
    </location>
</feature>
<dbReference type="SUPFAM" id="SSF49303">
    <property type="entry name" value="beta-Galactosidase/glucuronidase domain"/>
    <property type="match status" value="3"/>
</dbReference>
<dbReference type="InterPro" id="IPR006102">
    <property type="entry name" value="Ig-like_GH2"/>
</dbReference>
<dbReference type="AlphaFoldDB" id="A0A975G0L1"/>
<dbReference type="GO" id="GO:0004553">
    <property type="term" value="F:hydrolase activity, hydrolyzing O-glycosyl compounds"/>
    <property type="evidence" value="ECO:0007669"/>
    <property type="project" value="InterPro"/>
</dbReference>
<dbReference type="Gene3D" id="3.20.20.80">
    <property type="entry name" value="Glycosidases"/>
    <property type="match status" value="1"/>
</dbReference>
<dbReference type="GO" id="GO:0005975">
    <property type="term" value="P:carbohydrate metabolic process"/>
    <property type="evidence" value="ECO:0007669"/>
    <property type="project" value="InterPro"/>
</dbReference>
<dbReference type="Pfam" id="PF22666">
    <property type="entry name" value="Glyco_hydro_2_N2"/>
    <property type="match status" value="1"/>
</dbReference>
<dbReference type="InterPro" id="IPR036156">
    <property type="entry name" value="Beta-gal/glucu_dom_sf"/>
</dbReference>
<dbReference type="Proteomes" id="UP000676409">
    <property type="component" value="Chromosome"/>
</dbReference>
<proteinExistence type="inferred from homology"/>
<dbReference type="InterPro" id="IPR043534">
    <property type="entry name" value="EBDG/EBM"/>
</dbReference>
<dbReference type="PANTHER" id="PTHR43536:SF1">
    <property type="entry name" value="MANNOSYLGLYCOPROTEIN ENDO-BETA-MANNOSIDASE"/>
    <property type="match status" value="1"/>
</dbReference>
<keyword evidence="8" id="KW-1185">Reference proteome</keyword>
<dbReference type="Pfam" id="PF18368">
    <property type="entry name" value="Ig_GlcNase"/>
    <property type="match status" value="1"/>
</dbReference>
<dbReference type="SUPFAM" id="SSF49899">
    <property type="entry name" value="Concanavalin A-like lectins/glucanases"/>
    <property type="match status" value="1"/>
</dbReference>
<protein>
    <submittedName>
        <fullName evidence="7">Beta galactosidase jelly roll domain-containing protein</fullName>
    </submittedName>
</protein>